<sequence length="224" mass="24804">MHPHPVRPARGLAVVATIAIILNLLVEAAAVFVSLDLYQKIGEVIASPLDFDVAEVTDSASLYDFTGILQGGTLLLAGIFYWAWLFRVRANAEALAPHVKQRLGRPWLVLAWIVPIVSFWFPKQIVDDVWTASDPQQRKPGGLAMAWWVTWVLAVFGSNLVARFLIGGTELPDLRNAALVEMLIYPLILVSGILAIVVLNRITSMQTLPRPVPPYQPVPQQYPH</sequence>
<feature type="transmembrane region" description="Helical" evidence="1">
    <location>
        <begin position="145"/>
        <end position="166"/>
    </location>
</feature>
<gene>
    <name evidence="3" type="ORF">FDA94_07375</name>
</gene>
<dbReference type="InterPro" id="IPR025565">
    <property type="entry name" value="DUF4328"/>
</dbReference>
<organism evidence="3 4">
    <name type="scientific">Herbidospora galbida</name>
    <dbReference type="NCBI Taxonomy" id="2575442"/>
    <lineage>
        <taxon>Bacteria</taxon>
        <taxon>Bacillati</taxon>
        <taxon>Actinomycetota</taxon>
        <taxon>Actinomycetes</taxon>
        <taxon>Streptosporangiales</taxon>
        <taxon>Streptosporangiaceae</taxon>
        <taxon>Herbidospora</taxon>
    </lineage>
</organism>
<keyword evidence="4" id="KW-1185">Reference proteome</keyword>
<reference evidence="3 4" key="1">
    <citation type="submission" date="2019-04" db="EMBL/GenBank/DDBJ databases">
        <title>Herbidospora sp. NEAU-GS14.nov., a novel actinomycete isolated from soil.</title>
        <authorList>
            <person name="Han L."/>
        </authorList>
    </citation>
    <scope>NUCLEOTIDE SEQUENCE [LARGE SCALE GENOMIC DNA]</scope>
    <source>
        <strain evidence="3 4">NEAU-GS14</strain>
    </source>
</reference>
<protein>
    <submittedName>
        <fullName evidence="3">DUF4328 domain-containing protein</fullName>
    </submittedName>
</protein>
<keyword evidence="1" id="KW-0472">Membrane</keyword>
<keyword evidence="1" id="KW-1133">Transmembrane helix</keyword>
<comment type="caution">
    <text evidence="3">The sequence shown here is derived from an EMBL/GenBank/DDBJ whole genome shotgun (WGS) entry which is preliminary data.</text>
</comment>
<evidence type="ECO:0000313" key="4">
    <source>
        <dbReference type="Proteomes" id="UP000308705"/>
    </source>
</evidence>
<feature type="transmembrane region" description="Helical" evidence="1">
    <location>
        <begin position="68"/>
        <end position="86"/>
    </location>
</feature>
<evidence type="ECO:0000256" key="1">
    <source>
        <dbReference type="SAM" id="Phobius"/>
    </source>
</evidence>
<feature type="domain" description="DUF4328" evidence="2">
    <location>
        <begin position="53"/>
        <end position="203"/>
    </location>
</feature>
<accession>A0A4U3MQA0</accession>
<proteinExistence type="predicted"/>
<keyword evidence="1" id="KW-0812">Transmembrane</keyword>
<name>A0A4U3MQA0_9ACTN</name>
<dbReference type="EMBL" id="SZQA01000004">
    <property type="protein sequence ID" value="TKK90226.1"/>
    <property type="molecule type" value="Genomic_DNA"/>
</dbReference>
<dbReference type="OrthoDB" id="4174975at2"/>
<dbReference type="Pfam" id="PF14219">
    <property type="entry name" value="DUF4328"/>
    <property type="match status" value="1"/>
</dbReference>
<evidence type="ECO:0000313" key="3">
    <source>
        <dbReference type="EMBL" id="TKK90226.1"/>
    </source>
</evidence>
<dbReference type="AlphaFoldDB" id="A0A4U3MQA0"/>
<feature type="transmembrane region" description="Helical" evidence="1">
    <location>
        <begin position="12"/>
        <end position="33"/>
    </location>
</feature>
<dbReference type="RefSeq" id="WP_137246272.1">
    <property type="nucleotide sequence ID" value="NZ_SZQA01000004.1"/>
</dbReference>
<feature type="transmembrane region" description="Helical" evidence="1">
    <location>
        <begin position="178"/>
        <end position="199"/>
    </location>
</feature>
<evidence type="ECO:0000259" key="2">
    <source>
        <dbReference type="Pfam" id="PF14219"/>
    </source>
</evidence>
<dbReference type="Proteomes" id="UP000308705">
    <property type="component" value="Unassembled WGS sequence"/>
</dbReference>